<dbReference type="RefSeq" id="WP_091614577.1">
    <property type="nucleotide sequence ID" value="NZ_FNNC01000004.1"/>
</dbReference>
<dbReference type="Gene3D" id="3.40.50.1820">
    <property type="entry name" value="alpha/beta hydrolase"/>
    <property type="match status" value="1"/>
</dbReference>
<dbReference type="PANTHER" id="PTHR22946">
    <property type="entry name" value="DIENELACTONE HYDROLASE DOMAIN-CONTAINING PROTEIN-RELATED"/>
    <property type="match status" value="1"/>
</dbReference>
<evidence type="ECO:0000259" key="2">
    <source>
        <dbReference type="Pfam" id="PF00326"/>
    </source>
</evidence>
<dbReference type="InterPro" id="IPR001375">
    <property type="entry name" value="Peptidase_S9_cat"/>
</dbReference>
<gene>
    <name evidence="3" type="ORF">SAMN05421781_2044</name>
</gene>
<proteinExistence type="predicted"/>
<dbReference type="GO" id="GO:0006508">
    <property type="term" value="P:proteolysis"/>
    <property type="evidence" value="ECO:0007669"/>
    <property type="project" value="InterPro"/>
</dbReference>
<dbReference type="STRING" id="1122204.SAMN05421781_2044"/>
<dbReference type="Proteomes" id="UP000199488">
    <property type="component" value="Unassembled WGS sequence"/>
</dbReference>
<feature type="domain" description="Peptidase S9 prolyl oligopeptidase catalytic" evidence="2">
    <location>
        <begin position="96"/>
        <end position="237"/>
    </location>
</feature>
<organism evidence="3 4">
    <name type="scientific">Marinococcus luteus</name>
    <dbReference type="NCBI Taxonomy" id="1122204"/>
    <lineage>
        <taxon>Bacteria</taxon>
        <taxon>Bacillati</taxon>
        <taxon>Bacillota</taxon>
        <taxon>Bacilli</taxon>
        <taxon>Bacillales</taxon>
        <taxon>Bacillaceae</taxon>
        <taxon>Marinococcus</taxon>
    </lineage>
</organism>
<dbReference type="EMBL" id="FNNC01000004">
    <property type="protein sequence ID" value="SDW66552.1"/>
    <property type="molecule type" value="Genomic_DNA"/>
</dbReference>
<dbReference type="GO" id="GO:0008236">
    <property type="term" value="F:serine-type peptidase activity"/>
    <property type="evidence" value="ECO:0007669"/>
    <property type="project" value="InterPro"/>
</dbReference>
<keyword evidence="4" id="KW-1185">Reference proteome</keyword>
<dbReference type="Pfam" id="PF00326">
    <property type="entry name" value="Peptidase_S9"/>
    <property type="match status" value="1"/>
</dbReference>
<keyword evidence="1" id="KW-0378">Hydrolase</keyword>
<reference evidence="3 4" key="1">
    <citation type="submission" date="2016-10" db="EMBL/GenBank/DDBJ databases">
        <authorList>
            <person name="de Groot N.N."/>
        </authorList>
    </citation>
    <scope>NUCLEOTIDE SEQUENCE [LARGE SCALE GENOMIC DNA]</scope>
    <source>
        <strain evidence="3 4">DSM 23126</strain>
    </source>
</reference>
<dbReference type="OrthoDB" id="31158at2"/>
<accession>A0A1H2VE28</accession>
<dbReference type="PANTHER" id="PTHR22946:SF9">
    <property type="entry name" value="POLYKETIDE TRANSFERASE AF380"/>
    <property type="match status" value="1"/>
</dbReference>
<dbReference type="InterPro" id="IPR029058">
    <property type="entry name" value="AB_hydrolase_fold"/>
</dbReference>
<evidence type="ECO:0000313" key="3">
    <source>
        <dbReference type="EMBL" id="SDW66552.1"/>
    </source>
</evidence>
<dbReference type="AlphaFoldDB" id="A0A1H2VE28"/>
<evidence type="ECO:0000313" key="4">
    <source>
        <dbReference type="Proteomes" id="UP000199488"/>
    </source>
</evidence>
<dbReference type="GO" id="GO:0052689">
    <property type="term" value="F:carboxylic ester hydrolase activity"/>
    <property type="evidence" value="ECO:0007669"/>
    <property type="project" value="UniProtKB-ARBA"/>
</dbReference>
<protein>
    <recommendedName>
        <fullName evidence="2">Peptidase S9 prolyl oligopeptidase catalytic domain-containing protein</fullName>
    </recommendedName>
</protein>
<sequence length="251" mass="28639">MITIEKQTIADIPSLHISRQADKHHPQPTVLFWHGFGSSKEQNLSFAYYLAGNGIRVVLPDALYHGERESDMDAGRRTYAFWDIVMQAVEETESLLNEMTTYEWIDSGRMYVSGTSMGGIISCGALRSFEWIQGGMIMMGSPSWKAMAEEQIRSLKKTSDWEFSEREEQELLDKLATYDLSLAPAKVEAKPIFFWHGKEDDVVPYELSYRFYERLPDRASSGQAYYLQQEAGHKVTREGMIAASEWAASHI</sequence>
<name>A0A1H2VE28_9BACI</name>
<dbReference type="SUPFAM" id="SSF53474">
    <property type="entry name" value="alpha/beta-Hydrolases"/>
    <property type="match status" value="1"/>
</dbReference>
<dbReference type="InterPro" id="IPR050261">
    <property type="entry name" value="FrsA_esterase"/>
</dbReference>
<evidence type="ECO:0000256" key="1">
    <source>
        <dbReference type="ARBA" id="ARBA00022801"/>
    </source>
</evidence>